<dbReference type="OrthoDB" id="7691805at2759"/>
<keyword evidence="3" id="KW-1185">Reference proteome</keyword>
<dbReference type="Pfam" id="PF22936">
    <property type="entry name" value="Pol_BBD"/>
    <property type="match status" value="1"/>
</dbReference>
<comment type="caution">
    <text evidence="2">The sequence shown here is derived from an EMBL/GenBank/DDBJ whole genome shotgun (WGS) entry which is preliminary data.</text>
</comment>
<feature type="domain" description="Retrovirus-related Pol polyprotein from transposon TNT 1-94-like beta-barrel" evidence="1">
    <location>
        <begin position="62"/>
        <end position="128"/>
    </location>
</feature>
<organism evidence="2 3">
    <name type="scientific">Gossypium australe</name>
    <dbReference type="NCBI Taxonomy" id="47621"/>
    <lineage>
        <taxon>Eukaryota</taxon>
        <taxon>Viridiplantae</taxon>
        <taxon>Streptophyta</taxon>
        <taxon>Embryophyta</taxon>
        <taxon>Tracheophyta</taxon>
        <taxon>Spermatophyta</taxon>
        <taxon>Magnoliopsida</taxon>
        <taxon>eudicotyledons</taxon>
        <taxon>Gunneridae</taxon>
        <taxon>Pentapetalae</taxon>
        <taxon>rosids</taxon>
        <taxon>malvids</taxon>
        <taxon>Malvales</taxon>
        <taxon>Malvaceae</taxon>
        <taxon>Malvoideae</taxon>
        <taxon>Gossypium</taxon>
    </lineage>
</organism>
<dbReference type="AlphaFoldDB" id="A0A5B6VK12"/>
<dbReference type="InterPro" id="IPR054722">
    <property type="entry name" value="PolX-like_BBD"/>
</dbReference>
<name>A0A5B6VK12_9ROSI</name>
<evidence type="ECO:0000259" key="1">
    <source>
        <dbReference type="Pfam" id="PF22936"/>
    </source>
</evidence>
<dbReference type="EMBL" id="SMMG02000006">
    <property type="protein sequence ID" value="KAA3469580.1"/>
    <property type="molecule type" value="Genomic_DNA"/>
</dbReference>
<dbReference type="Proteomes" id="UP000325315">
    <property type="component" value="Unassembled WGS sequence"/>
</dbReference>
<gene>
    <name evidence="2" type="ORF">EPI10_015352</name>
</gene>
<protein>
    <submittedName>
        <fullName evidence="2">Gag-pol polyprotein</fullName>
    </submittedName>
</protein>
<evidence type="ECO:0000313" key="2">
    <source>
        <dbReference type="EMBL" id="KAA3469580.1"/>
    </source>
</evidence>
<evidence type="ECO:0000313" key="3">
    <source>
        <dbReference type="Proteomes" id="UP000325315"/>
    </source>
</evidence>
<proteinExistence type="predicted"/>
<sequence length="203" mass="23647">MVERRNFTMFALWIIWKRYARTKGEPLKRMCRLKQLREITFKIRSRCLQLHVLHQKIVARGWLIDSGCIDYMTSYENILSNGKLLKFKGKGEVVINSPSGTKIISDVLLVHMIDQNLLSIGQLLEKKYNIVFKNYGCIIFDSLGPSIECVRQVWLKEQLALRGIEAFARYVNLGNKQGYHSLRTRLGELMKGYNWFIQMCAAP</sequence>
<accession>A0A5B6VK12</accession>
<reference evidence="3" key="1">
    <citation type="journal article" date="2019" name="Plant Biotechnol. J.">
        <title>Genome sequencing of the Australian wild diploid species Gossypium australe highlights disease resistance and delayed gland morphogenesis.</title>
        <authorList>
            <person name="Cai Y."/>
            <person name="Cai X."/>
            <person name="Wang Q."/>
            <person name="Wang P."/>
            <person name="Zhang Y."/>
            <person name="Cai C."/>
            <person name="Xu Y."/>
            <person name="Wang K."/>
            <person name="Zhou Z."/>
            <person name="Wang C."/>
            <person name="Geng S."/>
            <person name="Li B."/>
            <person name="Dong Q."/>
            <person name="Hou Y."/>
            <person name="Wang H."/>
            <person name="Ai P."/>
            <person name="Liu Z."/>
            <person name="Yi F."/>
            <person name="Sun M."/>
            <person name="An G."/>
            <person name="Cheng J."/>
            <person name="Zhang Y."/>
            <person name="Shi Q."/>
            <person name="Xie Y."/>
            <person name="Shi X."/>
            <person name="Chang Y."/>
            <person name="Huang F."/>
            <person name="Chen Y."/>
            <person name="Hong S."/>
            <person name="Mi L."/>
            <person name="Sun Q."/>
            <person name="Zhang L."/>
            <person name="Zhou B."/>
            <person name="Peng R."/>
            <person name="Zhang X."/>
            <person name="Liu F."/>
        </authorList>
    </citation>
    <scope>NUCLEOTIDE SEQUENCE [LARGE SCALE GENOMIC DNA]</scope>
    <source>
        <strain evidence="3">cv. PA1801</strain>
    </source>
</reference>